<organism evidence="4 5">
    <name type="scientific">Fusarium longipes</name>
    <dbReference type="NCBI Taxonomy" id="694270"/>
    <lineage>
        <taxon>Eukaryota</taxon>
        <taxon>Fungi</taxon>
        <taxon>Dikarya</taxon>
        <taxon>Ascomycota</taxon>
        <taxon>Pezizomycotina</taxon>
        <taxon>Sordariomycetes</taxon>
        <taxon>Hypocreomycetidae</taxon>
        <taxon>Hypocreales</taxon>
        <taxon>Nectriaceae</taxon>
        <taxon>Fusarium</taxon>
    </lineage>
</organism>
<name>A0A395RMG2_9HYPO</name>
<comment type="caution">
    <text evidence="4">The sequence shown here is derived from an EMBL/GenBank/DDBJ whole genome shotgun (WGS) entry which is preliminary data.</text>
</comment>
<evidence type="ECO:0000313" key="5">
    <source>
        <dbReference type="Proteomes" id="UP000266234"/>
    </source>
</evidence>
<keyword evidence="2" id="KW-0472">Membrane</keyword>
<dbReference type="InterPro" id="IPR052895">
    <property type="entry name" value="HetReg/Transcr_Mod"/>
</dbReference>
<dbReference type="STRING" id="694270.A0A395RMG2"/>
<evidence type="ECO:0000259" key="3">
    <source>
        <dbReference type="Pfam" id="PF06985"/>
    </source>
</evidence>
<keyword evidence="5" id="KW-1185">Reference proteome</keyword>
<feature type="compositionally biased region" description="Low complexity" evidence="1">
    <location>
        <begin position="65"/>
        <end position="84"/>
    </location>
</feature>
<accession>A0A395RMG2</accession>
<dbReference type="PANTHER" id="PTHR24148:SF78">
    <property type="entry name" value="HETEROKARYON INCOMPATIBILITY DOMAIN-CONTAINING PROTEIN"/>
    <property type="match status" value="1"/>
</dbReference>
<feature type="domain" description="Heterokaryon incompatibility" evidence="3">
    <location>
        <begin position="1205"/>
        <end position="1362"/>
    </location>
</feature>
<evidence type="ECO:0000256" key="1">
    <source>
        <dbReference type="SAM" id="MobiDB-lite"/>
    </source>
</evidence>
<dbReference type="GO" id="GO:0003824">
    <property type="term" value="F:catalytic activity"/>
    <property type="evidence" value="ECO:0007669"/>
    <property type="project" value="InterPro"/>
</dbReference>
<dbReference type="Gene3D" id="3.40.50.1580">
    <property type="entry name" value="Nucleoside phosphorylase domain"/>
    <property type="match status" value="1"/>
</dbReference>
<sequence length="2016" mass="228477">MAVATTLSSRPALRIGTCIAVGLFFLVTLCTFFFDSVSSPVHFAHEKAQQYCGSSQVTLPSVTSFVSTPTPQSTSTPEPTPEVTRNCEDPYRRPGYLYIPTDKKAYRDTQWIPFTEDYLNFEPPEYATYPPTHELIFNDTAVEPEFLNTEGNPQQWMRMAVAESRRRHKEVNIPVPNATVDDFVNMKDANGLGWLWGRRVVMFGDSVDRYMTQFFCEEFGGKINLPIQDITARQAKGLCEVPAFNLTLIYYHSAGSFTYRPDWWWIDNMKDVAWEERWDKFWKPHETPINGPNGRPDLIFWQNGLWDQKALWLSGKDGHKEGENSMTSSHRKMAWEEVRFVTARIKKIAQRLNIEFGKDVPIMFRALTVHRESGLQDAMMMEMDRLGRAVAEQAGHEMFEWSKLIHLLGNLYQDGLHPGKGPASWLWGNMMLESLARSAGSKVGGEARAPYFDGNNNSRNIIDTNTNTVTIPMSSSQVIKTRPRQDGKLALLPTEILLQIIDHNGIIQEPPEDPPSWCTFPPFKVPQKPIAWTNFLSARDIKNLALASSSVFQRLSPFYYPAENYYAFYSALKHSDVWAMERYAKFGAVPNMHWELEHECTCKEYPRHSYHRPIDVMLELVKSISVPIDQSIEALGWLLKNRYEAYEQKIVPKNLVTCSKRYKRARKSTMRARLETMSMPEILIHALASSPERDRTKGIYKMIRMLRRHGCLLPYNINIHGWEHAHFGQLRYPDWILGPLDVAMRSHCPPHFLEMVLKLYQEHGVQVQTRRLYIPKKMKRWVGWSLPVDNCKPRIFRSWSQDTDLCKIAWNIFHALLGPGRPWVEEYCGETADIFGAKLDLIRRYNFATSVELDALYAIRDALNYIASIAASKGGLDMDSDGCQYQIALVAPLRQDYDTAALLLQDKCCEHSVKNSGSTITLGRIGSHHVVLAGNGRDGLSTSHFVNNTVNDLLIKFPFIRVGFLIGVDAIAPEDGIAKTGNIVVGTPQGLEPGVVQFDAYQTTHLNRLSATRQMSRPPYAVQYAVDSLRSEPGRQELQEKLFNGAMAICNTAAEEENLTWSRSVKTLHGKIASSQEQLPRDAVLNKTARDSKVLCFEQAAAMLKPQLPFLTICGVTKSVNAFDASLEEQRSGMAAVIYAILIISKVNPKQLEKHHVFNNLSSYEPFGLERPGFRLIQLERGTQYPLRCNLFQAYLDEEDSIIPYEALSYVWGLQGTPCEIVVDGKVMFITASLFDALCHLRQTDEDRILWVDALCIDQSNIKERSHQVNHMGEIYRKADNVIIWLGYMSGDATIFKTVVDQFSKQLPPEAFRKWPWEDQRWRDQWFEVEKRLGISDNTSLINGLSIFMESPWFTRVWVLQEVANAKRAIIECNLGKIPSKLFAMLPHLVGSPVSEQCQAVLDIMPGPSKDLSWWSQDRNLGTLLCKFKGSEASDPRDRVYALLGMASDTAIGAIEADYTKEETVIVQDLCYYLYGQMQPIGTSPNTSIQILQSQLSAISTRLLGNALAHNPGTDRLLAFLNKQGMMMKIDYNQVHALLDHGDVAIGIYLNKCESPFPINLEIAERTLSRIPDVFDIFLQRQYVPPVLMRSIVSWMIKTNHHGLVGFLKSVKVAIDPGSELIEDLMTYIPTDLTRHLTLVFGAFQEPMILDENLFIRAINESSITLSLLLQHCRRPVTVTEKILAFATAAGPETLKFVLNASSNTIIIRESTFEVAVTQGSATLQTLLGQRNFLVVISDQLLRKAMEAGRNTLEMVLQKSSGIPKQTDGSVFTVAAARGEETLRLLFDHCHDPVHSARKAIYSAVEYGPRTLQSMFNTCPYKIELDEDLFAHALRRGPPTLKSLFEHCIRPIRVDQSMQKAAIKDGIPILEVLYENWASDIETTELITKKASVASPQALTDLINKSGSKIQITDNIIEQSKAVPINHSKLLELRKSERDVAEQEAVQAIQSGPEAFLELFNRPGINFRLTEPICQVARKHPYAFQVLLKKRPSEMFKTGFLLPRSESFETDFDVLK</sequence>
<keyword evidence="2" id="KW-1133">Transmembrane helix</keyword>
<evidence type="ECO:0000256" key="2">
    <source>
        <dbReference type="SAM" id="Phobius"/>
    </source>
</evidence>
<dbReference type="OrthoDB" id="194358at2759"/>
<feature type="region of interest" description="Disordered" evidence="1">
    <location>
        <begin position="65"/>
        <end position="87"/>
    </location>
</feature>
<evidence type="ECO:0000313" key="4">
    <source>
        <dbReference type="EMBL" id="RGP61244.1"/>
    </source>
</evidence>
<dbReference type="PANTHER" id="PTHR24148">
    <property type="entry name" value="ANKYRIN REPEAT DOMAIN-CONTAINING PROTEIN 39 HOMOLOG-RELATED"/>
    <property type="match status" value="1"/>
</dbReference>
<dbReference type="Pfam" id="PF06985">
    <property type="entry name" value="HET"/>
    <property type="match status" value="1"/>
</dbReference>
<dbReference type="InterPro" id="IPR010730">
    <property type="entry name" value="HET"/>
</dbReference>
<proteinExistence type="predicted"/>
<feature type="transmembrane region" description="Helical" evidence="2">
    <location>
        <begin position="12"/>
        <end position="34"/>
    </location>
</feature>
<dbReference type="Proteomes" id="UP000266234">
    <property type="component" value="Unassembled WGS sequence"/>
</dbReference>
<gene>
    <name evidence="4" type="ORF">FLONG3_10610</name>
</gene>
<keyword evidence="2" id="KW-0812">Transmembrane</keyword>
<dbReference type="InterPro" id="IPR035994">
    <property type="entry name" value="Nucleoside_phosphorylase_sf"/>
</dbReference>
<dbReference type="GO" id="GO:0009116">
    <property type="term" value="P:nucleoside metabolic process"/>
    <property type="evidence" value="ECO:0007669"/>
    <property type="project" value="InterPro"/>
</dbReference>
<reference evidence="4 5" key="1">
    <citation type="journal article" date="2018" name="PLoS Pathog.">
        <title>Evolution of structural diversity of trichothecenes, a family of toxins produced by plant pathogenic and entomopathogenic fungi.</title>
        <authorList>
            <person name="Proctor R.H."/>
            <person name="McCormick S.P."/>
            <person name="Kim H.S."/>
            <person name="Cardoza R.E."/>
            <person name="Stanley A.M."/>
            <person name="Lindo L."/>
            <person name="Kelly A."/>
            <person name="Brown D.W."/>
            <person name="Lee T."/>
            <person name="Vaughan M.M."/>
            <person name="Alexander N.J."/>
            <person name="Busman M."/>
            <person name="Gutierrez S."/>
        </authorList>
    </citation>
    <scope>NUCLEOTIDE SEQUENCE [LARGE SCALE GENOMIC DNA]</scope>
    <source>
        <strain evidence="4 5">NRRL 20695</strain>
    </source>
</reference>
<protein>
    <recommendedName>
        <fullName evidence="3">Heterokaryon incompatibility domain-containing protein</fullName>
    </recommendedName>
</protein>
<dbReference type="EMBL" id="PXOG01000317">
    <property type="protein sequence ID" value="RGP61244.1"/>
    <property type="molecule type" value="Genomic_DNA"/>
</dbReference>